<feature type="compositionally biased region" description="Polar residues" evidence="1">
    <location>
        <begin position="49"/>
        <end position="58"/>
    </location>
</feature>
<evidence type="ECO:0000313" key="2">
    <source>
        <dbReference type="EMBL" id="AQK49137.1"/>
    </source>
</evidence>
<name>A0A1D6PQZ2_MAIZE</name>
<organism evidence="2">
    <name type="scientific">Zea mays</name>
    <name type="common">Maize</name>
    <dbReference type="NCBI Taxonomy" id="4577"/>
    <lineage>
        <taxon>Eukaryota</taxon>
        <taxon>Viridiplantae</taxon>
        <taxon>Streptophyta</taxon>
        <taxon>Embryophyta</taxon>
        <taxon>Tracheophyta</taxon>
        <taxon>Spermatophyta</taxon>
        <taxon>Magnoliopsida</taxon>
        <taxon>Liliopsida</taxon>
        <taxon>Poales</taxon>
        <taxon>Poaceae</taxon>
        <taxon>PACMAD clade</taxon>
        <taxon>Panicoideae</taxon>
        <taxon>Andropogonodae</taxon>
        <taxon>Andropogoneae</taxon>
        <taxon>Tripsacinae</taxon>
        <taxon>Zea</taxon>
    </lineage>
</organism>
<dbReference type="InParanoid" id="A0A1D6PQZ2"/>
<sequence>MTKASPPFFYYLVITEVEMCSEVESLPVVPESIKVHYASIGFATKGKQARSTGGNKARSTGVGGTALMASKQSRVKQTDTGKTKTTVTRRSQRGNNCT</sequence>
<accession>A0A1D6PQZ2</accession>
<dbReference type="AlphaFoldDB" id="A0A1D6PQZ2"/>
<proteinExistence type="predicted"/>
<evidence type="ECO:0000256" key="1">
    <source>
        <dbReference type="SAM" id="MobiDB-lite"/>
    </source>
</evidence>
<protein>
    <submittedName>
        <fullName evidence="2">Uncharacterized protein</fullName>
    </submittedName>
</protein>
<reference evidence="2" key="1">
    <citation type="submission" date="2015-12" db="EMBL/GenBank/DDBJ databases">
        <title>Update maize B73 reference genome by single molecule sequencing technologies.</title>
        <authorList>
            <consortium name="Maize Genome Sequencing Project"/>
            <person name="Ware D."/>
        </authorList>
    </citation>
    <scope>NUCLEOTIDE SEQUENCE</scope>
    <source>
        <tissue evidence="2">Seedling</tissue>
    </source>
</reference>
<feature type="region of interest" description="Disordered" evidence="1">
    <location>
        <begin position="47"/>
        <end position="98"/>
    </location>
</feature>
<dbReference type="EMBL" id="CM000780">
    <property type="protein sequence ID" value="AQK49137.1"/>
    <property type="molecule type" value="Genomic_DNA"/>
</dbReference>
<gene>
    <name evidence="2" type="ORF">ZEAMMB73_Zm00001d048878</name>
</gene>